<proteinExistence type="predicted"/>
<protein>
    <submittedName>
        <fullName evidence="1">Uncharacterized protein</fullName>
    </submittedName>
</protein>
<dbReference type="EMBL" id="CP027850">
    <property type="protein sequence ID" value="AVQ03074.1"/>
    <property type="molecule type" value="Genomic_DNA"/>
</dbReference>
<name>A0ABM6TJ53_9CAUL</name>
<dbReference type="RefSeq" id="WP_041538327.1">
    <property type="nucleotide sequence ID" value="NZ_CP027850.1"/>
</dbReference>
<reference evidence="1 2" key="1">
    <citation type="journal article" date="2015" name="Biotechnol. Bioeng.">
        <title>Genome sequence and phenotypic characterization of Caulobacter segnis.</title>
        <authorList>
            <person name="Patel S."/>
            <person name="Fletcher B."/>
            <person name="Scott D.C."/>
            <person name="Ely B."/>
        </authorList>
    </citation>
    <scope>NUCLEOTIDE SEQUENCE [LARGE SCALE GENOMIC DNA]</scope>
    <source>
        <strain evidence="1 2">TK0059</strain>
    </source>
</reference>
<accession>A0ABM6TJ53</accession>
<dbReference type="Proteomes" id="UP000240527">
    <property type="component" value="Chromosome"/>
</dbReference>
<evidence type="ECO:0000313" key="2">
    <source>
        <dbReference type="Proteomes" id="UP000240527"/>
    </source>
</evidence>
<gene>
    <name evidence="1" type="ORF">B7G68_15180</name>
</gene>
<sequence length="77" mass="8258">MTEHETNLVIGDKIRVHAPDIDVDQQGNEFPATVTALLDGPVISCLVDRGASRGEVEVGGLGPRGYVAGATRWYLPR</sequence>
<keyword evidence="2" id="KW-1185">Reference proteome</keyword>
<organism evidence="1 2">
    <name type="scientific">Caulobacter segnis</name>
    <dbReference type="NCBI Taxonomy" id="88688"/>
    <lineage>
        <taxon>Bacteria</taxon>
        <taxon>Pseudomonadati</taxon>
        <taxon>Pseudomonadota</taxon>
        <taxon>Alphaproteobacteria</taxon>
        <taxon>Caulobacterales</taxon>
        <taxon>Caulobacteraceae</taxon>
        <taxon>Caulobacter</taxon>
    </lineage>
</organism>
<evidence type="ECO:0000313" key="1">
    <source>
        <dbReference type="EMBL" id="AVQ03074.1"/>
    </source>
</evidence>